<dbReference type="VEuPathDB" id="VectorBase:BGLAX_037462"/>
<sequence length="105" mass="12108">MLLEESYVATTLDNLNGLHLVSKENIDELKKFGIQNKIQVVIHEDGKQLKLYGFNKSGVDPLVSKLKNFLAIAFDNMKVTKTKIKAPETVWQFKRQENWSNFEPL</sequence>
<protein>
    <submittedName>
        <fullName evidence="1">Uncharacterized protein</fullName>
    </submittedName>
</protein>
<reference evidence="1" key="1">
    <citation type="submission" date="2020-05" db="UniProtKB">
        <authorList>
            <consortium name="EnsemblMetazoa"/>
        </authorList>
    </citation>
    <scope>IDENTIFICATION</scope>
    <source>
        <strain evidence="1">BB02</strain>
    </source>
</reference>
<evidence type="ECO:0000313" key="1">
    <source>
        <dbReference type="EnsemblMetazoa" id="BGLB028996-PA"/>
    </source>
</evidence>
<evidence type="ECO:0000313" key="2">
    <source>
        <dbReference type="Proteomes" id="UP000076420"/>
    </source>
</evidence>
<proteinExistence type="predicted"/>
<gene>
    <name evidence="1" type="primary">106063960</name>
</gene>
<dbReference type="KEGG" id="bgt:106063960"/>
<accession>A0A2C9LAR7</accession>
<dbReference type="EnsemblMetazoa" id="BGLB028996-RA">
    <property type="protein sequence ID" value="BGLB028996-PA"/>
    <property type="gene ID" value="BGLB028996"/>
</dbReference>
<organism evidence="1 2">
    <name type="scientific">Biomphalaria glabrata</name>
    <name type="common">Bloodfluke planorb</name>
    <name type="synonym">Freshwater snail</name>
    <dbReference type="NCBI Taxonomy" id="6526"/>
    <lineage>
        <taxon>Eukaryota</taxon>
        <taxon>Metazoa</taxon>
        <taxon>Spiralia</taxon>
        <taxon>Lophotrochozoa</taxon>
        <taxon>Mollusca</taxon>
        <taxon>Gastropoda</taxon>
        <taxon>Heterobranchia</taxon>
        <taxon>Euthyneura</taxon>
        <taxon>Panpulmonata</taxon>
        <taxon>Hygrophila</taxon>
        <taxon>Lymnaeoidea</taxon>
        <taxon>Planorbidae</taxon>
        <taxon>Biomphalaria</taxon>
    </lineage>
</organism>
<dbReference type="Proteomes" id="UP000076420">
    <property type="component" value="Unassembled WGS sequence"/>
</dbReference>
<dbReference type="VEuPathDB" id="VectorBase:BGLB028996"/>
<name>A0A2C9LAR7_BIOGL</name>
<dbReference type="AlphaFoldDB" id="A0A2C9LAR7"/>